<dbReference type="GO" id="GO:0061630">
    <property type="term" value="F:ubiquitin protein ligase activity"/>
    <property type="evidence" value="ECO:0007669"/>
    <property type="project" value="TreeGrafter"/>
</dbReference>
<dbReference type="GO" id="GO:0019005">
    <property type="term" value="C:SCF ubiquitin ligase complex"/>
    <property type="evidence" value="ECO:0007669"/>
    <property type="project" value="TreeGrafter"/>
</dbReference>
<dbReference type="SMART" id="SM00256">
    <property type="entry name" value="FBOX"/>
    <property type="match status" value="1"/>
</dbReference>
<dbReference type="FunFam" id="2.60.120.260:FF:000012">
    <property type="entry name" value="F-box only protein 2"/>
    <property type="match status" value="1"/>
</dbReference>
<dbReference type="Gene3D" id="1.20.1280.50">
    <property type="match status" value="1"/>
</dbReference>
<dbReference type="SUPFAM" id="SSF81383">
    <property type="entry name" value="F-box domain"/>
    <property type="match status" value="1"/>
</dbReference>
<dbReference type="GO" id="GO:0031146">
    <property type="term" value="P:SCF-dependent proteasomal ubiquitin-dependent protein catabolic process"/>
    <property type="evidence" value="ECO:0007669"/>
    <property type="project" value="TreeGrafter"/>
</dbReference>
<keyword evidence="3" id="KW-1185">Reference proteome</keyword>
<dbReference type="InterPro" id="IPR008979">
    <property type="entry name" value="Galactose-bd-like_sf"/>
</dbReference>
<dbReference type="GO" id="GO:0006516">
    <property type="term" value="P:glycoprotein catabolic process"/>
    <property type="evidence" value="ECO:0007669"/>
    <property type="project" value="TreeGrafter"/>
</dbReference>
<evidence type="ECO:0000313" key="3">
    <source>
        <dbReference type="Proteomes" id="UP000035680"/>
    </source>
</evidence>
<dbReference type="InterPro" id="IPR007397">
    <property type="entry name" value="F-box-assoc_dom"/>
</dbReference>
<feature type="domain" description="FBA" evidence="2">
    <location>
        <begin position="104"/>
        <end position="292"/>
    </location>
</feature>
<dbReference type="STRING" id="75913.A0A0K0FXX5"/>
<dbReference type="Pfam" id="PF12937">
    <property type="entry name" value="F-box-like"/>
    <property type="match status" value="1"/>
</dbReference>
<organism evidence="3 4">
    <name type="scientific">Strongyloides venezuelensis</name>
    <name type="common">Threadworm</name>
    <dbReference type="NCBI Taxonomy" id="75913"/>
    <lineage>
        <taxon>Eukaryota</taxon>
        <taxon>Metazoa</taxon>
        <taxon>Ecdysozoa</taxon>
        <taxon>Nematoda</taxon>
        <taxon>Chromadorea</taxon>
        <taxon>Rhabditida</taxon>
        <taxon>Tylenchina</taxon>
        <taxon>Panagrolaimomorpha</taxon>
        <taxon>Strongyloidoidea</taxon>
        <taxon>Strongyloididae</taxon>
        <taxon>Strongyloides</taxon>
    </lineage>
</organism>
<dbReference type="GO" id="GO:0005737">
    <property type="term" value="C:cytoplasm"/>
    <property type="evidence" value="ECO:0007669"/>
    <property type="project" value="UniProtKB-ARBA"/>
</dbReference>
<evidence type="ECO:0000313" key="4">
    <source>
        <dbReference type="WBParaSite" id="SVE_1730100.1"/>
    </source>
</evidence>
<dbReference type="Gene3D" id="2.60.120.260">
    <property type="entry name" value="Galactose-binding domain-like"/>
    <property type="match status" value="1"/>
</dbReference>
<evidence type="ECO:0000259" key="1">
    <source>
        <dbReference type="PROSITE" id="PS50181"/>
    </source>
</evidence>
<dbReference type="PROSITE" id="PS50181">
    <property type="entry name" value="FBOX"/>
    <property type="match status" value="1"/>
</dbReference>
<dbReference type="PANTHER" id="PTHR12125">
    <property type="entry name" value="F-BOX ONLY PROTEIN 6-LIKE PROTEIN"/>
    <property type="match status" value="1"/>
</dbReference>
<accession>A0A0K0FXX5</accession>
<dbReference type="SMART" id="SM01198">
    <property type="entry name" value="FBA"/>
    <property type="match status" value="1"/>
</dbReference>
<dbReference type="PANTHER" id="PTHR12125:SF5">
    <property type="entry name" value="F-BOX DOMAIN-CONTAINING PROTEIN"/>
    <property type="match status" value="1"/>
</dbReference>
<dbReference type="InterPro" id="IPR039752">
    <property type="entry name" value="F-box_only"/>
</dbReference>
<dbReference type="WBParaSite" id="SVE_1730100.1">
    <property type="protein sequence ID" value="SVE_1730100.1"/>
    <property type="gene ID" value="SVE_1730100"/>
</dbReference>
<dbReference type="InterPro" id="IPR001810">
    <property type="entry name" value="F-box_dom"/>
</dbReference>
<name>A0A0K0FXX5_STRVS</name>
<dbReference type="GO" id="GO:0036503">
    <property type="term" value="P:ERAD pathway"/>
    <property type="evidence" value="ECO:0007669"/>
    <property type="project" value="TreeGrafter"/>
</dbReference>
<dbReference type="PROSITE" id="PS51114">
    <property type="entry name" value="FBA"/>
    <property type="match status" value="1"/>
</dbReference>
<dbReference type="AlphaFoldDB" id="A0A0K0FXX5"/>
<dbReference type="SUPFAM" id="SSF49785">
    <property type="entry name" value="Galactose-binding domain-like"/>
    <property type="match status" value="1"/>
</dbReference>
<reference evidence="4" key="2">
    <citation type="submission" date="2015-08" db="UniProtKB">
        <authorList>
            <consortium name="WormBaseParasite"/>
        </authorList>
    </citation>
    <scope>IDENTIFICATION</scope>
</reference>
<dbReference type="Pfam" id="PF04300">
    <property type="entry name" value="FBA"/>
    <property type="match status" value="1"/>
</dbReference>
<feature type="domain" description="F-box" evidence="1">
    <location>
        <begin position="29"/>
        <end position="76"/>
    </location>
</feature>
<sequence length="316" mass="37305">MVPSLRTMAEFFLNMFDNKEYNSDVEIGNDIINTLPPEIIFKIFNHLSAKYVVKQCSIVCKNWNTIIQKPQYWINRSLNEECREVLPPAEMVNDPIYEWNFAKLFILRPFNRNLISNPSGEFGLEGWDSQRREERFQVERPGGSLESVFPTLGTCFVSSFYECRKYCNIDLRDYGLSRRFLDRFKPTIYVSEMNSYRKDAAAFYSLRIQLHRGNINLHRSNHFRAKNNETTFTFKKLVDQWTDPVWETIEHNFFGYPSGYHQIFFDTIGRDNMFWAGNYGSKCCNATVIVKYEFNKPYEKVEEPSDSLGDEVLEVE</sequence>
<reference evidence="3" key="1">
    <citation type="submission" date="2014-07" db="EMBL/GenBank/DDBJ databases">
        <authorList>
            <person name="Martin A.A"/>
            <person name="De Silva N."/>
        </authorList>
    </citation>
    <scope>NUCLEOTIDE SEQUENCE</scope>
</reference>
<dbReference type="InterPro" id="IPR036047">
    <property type="entry name" value="F-box-like_dom_sf"/>
</dbReference>
<proteinExistence type="predicted"/>
<protein>
    <submittedName>
        <fullName evidence="4">F-box domain-containing protein</fullName>
    </submittedName>
</protein>
<dbReference type="Proteomes" id="UP000035680">
    <property type="component" value="Unassembled WGS sequence"/>
</dbReference>
<evidence type="ECO:0000259" key="2">
    <source>
        <dbReference type="PROSITE" id="PS51114"/>
    </source>
</evidence>